<sequence>MNLQPPPHLANPQRRETAAMSWEGDQMLHIYVCDYLRKRGFSQAALALRLEAGLEPERQVPIDAPQSLLFEWWVVFWEVFASRSAEVNGSGAEAGLGADARTYSLSQAGGTGSMMPTNGSRGSVQNVGPSAYPTQAPGPNPPQSALGRRPSQINLTPNERSEASTSTLTKTTSPPSSTQQQQQQQQQNSSATLPQLDLESSKMLGLTRPASRVVIEQCMDMLNMGTQLHGLQPPKALVGSSANAGGGMQQRVFQQDTVGSSAGLHTNGAGGVKRKESPNPGDGAMERSGRVQPAVLRRLSYQAQVQNGMSSAPSPLTPNGGNNMPFSQVSPHPMLQHSPASSAPTPMMNPPVRRPSVLGPEPTSQANSPLSKTGFYASGLPTASPNAGSSVSPLGEWHGQELTQQQLQMQQPVPPLQQQQRPVVLPSSLDHPHHNPHPYALPRSHLQPLHLGQPQSAFSPSPNGANLARPLVSNGIQQLSASMIKPSVFASAPSDNGAGGFNRNTSFNHNSSEGAAPVTPFADLEYDFNVLLSNSTQLNREEASSLVRQLGDVGGS</sequence>
<proteinExistence type="predicted"/>
<feature type="region of interest" description="Disordered" evidence="1">
    <location>
        <begin position="308"/>
        <end position="395"/>
    </location>
</feature>
<dbReference type="GO" id="GO:0003714">
    <property type="term" value="F:transcription corepressor activity"/>
    <property type="evidence" value="ECO:0007669"/>
    <property type="project" value="InterPro"/>
</dbReference>
<protein>
    <submittedName>
        <fullName evidence="2">Uncharacterized protein</fullName>
    </submittedName>
</protein>
<dbReference type="AlphaFoldDB" id="A0A5C3EJG3"/>
<dbReference type="InterPro" id="IPR006594">
    <property type="entry name" value="LisH"/>
</dbReference>
<gene>
    <name evidence="2" type="ORF">UTRI_06129_B</name>
</gene>
<feature type="compositionally biased region" description="Polar residues" evidence="1">
    <location>
        <begin position="362"/>
        <end position="371"/>
    </location>
</feature>
<feature type="region of interest" description="Disordered" evidence="1">
    <location>
        <begin position="107"/>
        <end position="194"/>
    </location>
</feature>
<feature type="compositionally biased region" description="Polar residues" evidence="1">
    <location>
        <begin position="308"/>
        <end position="330"/>
    </location>
</feature>
<dbReference type="PANTHER" id="PTHR44376:SF5">
    <property type="entry name" value="TRANSCRIPTIONAL COREPRESSOR LEUNIG ISOFORM X1"/>
    <property type="match status" value="1"/>
</dbReference>
<evidence type="ECO:0000256" key="1">
    <source>
        <dbReference type="SAM" id="MobiDB-lite"/>
    </source>
</evidence>
<feature type="compositionally biased region" description="Polar residues" evidence="1">
    <location>
        <begin position="381"/>
        <end position="392"/>
    </location>
</feature>
<dbReference type="Proteomes" id="UP000324022">
    <property type="component" value="Unassembled WGS sequence"/>
</dbReference>
<dbReference type="OrthoDB" id="5600002at2759"/>
<organism evidence="2 3">
    <name type="scientific">Ustilago trichophora</name>
    <dbReference type="NCBI Taxonomy" id="86804"/>
    <lineage>
        <taxon>Eukaryota</taxon>
        <taxon>Fungi</taxon>
        <taxon>Dikarya</taxon>
        <taxon>Basidiomycota</taxon>
        <taxon>Ustilaginomycotina</taxon>
        <taxon>Ustilaginomycetes</taxon>
        <taxon>Ustilaginales</taxon>
        <taxon>Ustilaginaceae</taxon>
        <taxon>Ustilago</taxon>
    </lineage>
</organism>
<keyword evidence="3" id="KW-1185">Reference proteome</keyword>
<evidence type="ECO:0000313" key="2">
    <source>
        <dbReference type="EMBL" id="SPO29857.1"/>
    </source>
</evidence>
<feature type="compositionally biased region" description="Polar residues" evidence="1">
    <location>
        <begin position="107"/>
        <end position="128"/>
    </location>
</feature>
<reference evidence="2 3" key="1">
    <citation type="submission" date="2018-03" db="EMBL/GenBank/DDBJ databases">
        <authorList>
            <person name="Guldener U."/>
        </authorList>
    </citation>
    <scope>NUCLEOTIDE SEQUENCE [LARGE SCALE GENOMIC DNA]</scope>
    <source>
        <strain evidence="2 3">NBRC100155</strain>
    </source>
</reference>
<evidence type="ECO:0000313" key="3">
    <source>
        <dbReference type="Proteomes" id="UP000324022"/>
    </source>
</evidence>
<feature type="region of interest" description="Disordered" evidence="1">
    <location>
        <begin position="263"/>
        <end position="289"/>
    </location>
</feature>
<dbReference type="InterPro" id="IPR044716">
    <property type="entry name" value="LEUNIG-like"/>
</dbReference>
<feature type="compositionally biased region" description="Low complexity" evidence="1">
    <location>
        <begin position="164"/>
        <end position="194"/>
    </location>
</feature>
<dbReference type="EMBL" id="OOIN01000030">
    <property type="protein sequence ID" value="SPO29857.1"/>
    <property type="molecule type" value="Genomic_DNA"/>
</dbReference>
<dbReference type="PANTHER" id="PTHR44376">
    <property type="entry name" value="TRANSCRIPTIONAL REGULATOR OF FILAMENTOUS GROWTH FLO8"/>
    <property type="match status" value="1"/>
</dbReference>
<dbReference type="PROSITE" id="PS50896">
    <property type="entry name" value="LISH"/>
    <property type="match status" value="1"/>
</dbReference>
<name>A0A5C3EJG3_9BASI</name>
<accession>A0A5C3EJG3</accession>